<evidence type="ECO:0000256" key="1">
    <source>
        <dbReference type="ARBA" id="ARBA00004442"/>
    </source>
</evidence>
<evidence type="ECO:0000256" key="8">
    <source>
        <dbReference type="SAM" id="Coils"/>
    </source>
</evidence>
<dbReference type="EMBL" id="JOKG01000002">
    <property type="protein sequence ID" value="KEQ14599.1"/>
    <property type="molecule type" value="Genomic_DNA"/>
</dbReference>
<dbReference type="NCBIfam" id="TIGR01844">
    <property type="entry name" value="type_I_sec_TolC"/>
    <property type="match status" value="1"/>
</dbReference>
<dbReference type="InterPro" id="IPR010130">
    <property type="entry name" value="T1SS_OMP_TolC"/>
</dbReference>
<keyword evidence="6" id="KW-0472">Membrane</keyword>
<dbReference type="SUPFAM" id="SSF56954">
    <property type="entry name" value="Outer membrane efflux proteins (OEP)"/>
    <property type="match status" value="1"/>
</dbReference>
<keyword evidence="7" id="KW-0998">Cell outer membrane</keyword>
<dbReference type="GO" id="GO:0015562">
    <property type="term" value="F:efflux transmembrane transporter activity"/>
    <property type="evidence" value="ECO:0007669"/>
    <property type="project" value="InterPro"/>
</dbReference>
<keyword evidence="8" id="KW-0175">Coiled coil</keyword>
<sequence>MMLKKVFYSVAVASFFSPLSYGMSLNEAFLHVQKNSPIILAASYRSSAQIEQVKQEQAGYLPTLDVYSSWGKEKSRNSTVAGRTNDKDAFETLTRNEGKITLKQFIFDGLETQNRILGAKAESMAEVQNKLDVQESTFFSVVQVYMDVLRHQMLLDHGRDYVSVQKAIADKVDDRASTGYGDKADQLQASSRLRLARAELRQIERDLASAKASFERVVGVQPEDLSMPDTVLSMPSGLQDAVRKALSVHPSLKMAEYRKDAAEKNYEASKGRNFPEFGLELSASRNRNLDGSKSPSDDFNALITMNYNLFRGGADKARIKQRAEQMNESMQEYQETYRKIKETVSQSWFALDAAQKRVKEINGYADEREQVKNSFFEQYQVGRRSLLNLLDSEQESFNARKLQVNEQFTLHLEKYRLVSSMGVLASSHKF</sequence>
<dbReference type="RefSeq" id="WP_034874537.1">
    <property type="nucleotide sequence ID" value="NZ_JOKG01000002.1"/>
</dbReference>
<dbReference type="eggNOG" id="COG1538">
    <property type="taxonomic scope" value="Bacteria"/>
</dbReference>
<dbReference type="PANTHER" id="PTHR30026">
    <property type="entry name" value="OUTER MEMBRANE PROTEIN TOLC"/>
    <property type="match status" value="1"/>
</dbReference>
<gene>
    <name evidence="9" type="ORF">GZ77_09765</name>
</gene>
<organism evidence="9 10">
    <name type="scientific">Endozoicomonas montiporae</name>
    <dbReference type="NCBI Taxonomy" id="1027273"/>
    <lineage>
        <taxon>Bacteria</taxon>
        <taxon>Pseudomonadati</taxon>
        <taxon>Pseudomonadota</taxon>
        <taxon>Gammaproteobacteria</taxon>
        <taxon>Oceanospirillales</taxon>
        <taxon>Endozoicomonadaceae</taxon>
        <taxon>Endozoicomonas</taxon>
    </lineage>
</organism>
<evidence type="ECO:0000256" key="3">
    <source>
        <dbReference type="ARBA" id="ARBA00022448"/>
    </source>
</evidence>
<dbReference type="AlphaFoldDB" id="A0A081N826"/>
<evidence type="ECO:0000256" key="5">
    <source>
        <dbReference type="ARBA" id="ARBA00022692"/>
    </source>
</evidence>
<dbReference type="InterPro" id="IPR003423">
    <property type="entry name" value="OMP_efflux"/>
</dbReference>
<evidence type="ECO:0000313" key="9">
    <source>
        <dbReference type="EMBL" id="KEQ14599.1"/>
    </source>
</evidence>
<dbReference type="GO" id="GO:0015288">
    <property type="term" value="F:porin activity"/>
    <property type="evidence" value="ECO:0007669"/>
    <property type="project" value="TreeGrafter"/>
</dbReference>
<evidence type="ECO:0008006" key="11">
    <source>
        <dbReference type="Google" id="ProtNLM"/>
    </source>
</evidence>
<dbReference type="GO" id="GO:0009279">
    <property type="term" value="C:cell outer membrane"/>
    <property type="evidence" value="ECO:0007669"/>
    <property type="project" value="UniProtKB-SubCell"/>
</dbReference>
<dbReference type="Proteomes" id="UP000028006">
    <property type="component" value="Unassembled WGS sequence"/>
</dbReference>
<evidence type="ECO:0000256" key="6">
    <source>
        <dbReference type="ARBA" id="ARBA00023136"/>
    </source>
</evidence>
<dbReference type="GO" id="GO:1990281">
    <property type="term" value="C:efflux pump complex"/>
    <property type="evidence" value="ECO:0007669"/>
    <property type="project" value="TreeGrafter"/>
</dbReference>
<proteinExistence type="inferred from homology"/>
<accession>A0A081N826</accession>
<comment type="subcellular location">
    <subcellularLocation>
        <location evidence="1">Cell outer membrane</location>
    </subcellularLocation>
</comment>
<name>A0A081N826_9GAMM</name>
<dbReference type="Pfam" id="PF02321">
    <property type="entry name" value="OEP"/>
    <property type="match status" value="2"/>
</dbReference>
<comment type="similarity">
    <text evidence="2">Belongs to the outer membrane factor (OMF) (TC 1.B.17) family.</text>
</comment>
<protein>
    <recommendedName>
        <fullName evidence="11">Agglutination protein</fullName>
    </recommendedName>
</protein>
<keyword evidence="4" id="KW-1134">Transmembrane beta strand</keyword>
<keyword evidence="10" id="KW-1185">Reference proteome</keyword>
<evidence type="ECO:0000256" key="2">
    <source>
        <dbReference type="ARBA" id="ARBA00007613"/>
    </source>
</evidence>
<feature type="coiled-coil region" evidence="8">
    <location>
        <begin position="316"/>
        <end position="343"/>
    </location>
</feature>
<evidence type="ECO:0000256" key="7">
    <source>
        <dbReference type="ARBA" id="ARBA00023237"/>
    </source>
</evidence>
<comment type="caution">
    <text evidence="9">The sequence shown here is derived from an EMBL/GenBank/DDBJ whole genome shotgun (WGS) entry which is preliminary data.</text>
</comment>
<keyword evidence="5" id="KW-0812">Transmembrane</keyword>
<evidence type="ECO:0000313" key="10">
    <source>
        <dbReference type="Proteomes" id="UP000028006"/>
    </source>
</evidence>
<dbReference type="PANTHER" id="PTHR30026:SF22">
    <property type="entry name" value="OUTER MEMBRANE EFFLUX PROTEIN"/>
    <property type="match status" value="1"/>
</dbReference>
<reference evidence="9 10" key="1">
    <citation type="submission" date="2014-06" db="EMBL/GenBank/DDBJ databases">
        <title>Whole Genome Sequences of Three Symbiotic Endozoicomonas Bacteria.</title>
        <authorList>
            <person name="Neave M.J."/>
            <person name="Apprill A."/>
            <person name="Voolstra C.R."/>
        </authorList>
    </citation>
    <scope>NUCLEOTIDE SEQUENCE [LARGE SCALE GENOMIC DNA]</scope>
    <source>
        <strain evidence="9 10">LMG 24815</strain>
    </source>
</reference>
<keyword evidence="3" id="KW-0813">Transport</keyword>
<dbReference type="InterPro" id="IPR051906">
    <property type="entry name" value="TolC-like"/>
</dbReference>
<dbReference type="Gene3D" id="1.20.1600.10">
    <property type="entry name" value="Outer membrane efflux proteins (OEP)"/>
    <property type="match status" value="1"/>
</dbReference>
<evidence type="ECO:0000256" key="4">
    <source>
        <dbReference type="ARBA" id="ARBA00022452"/>
    </source>
</evidence>